<comment type="caution">
    <text evidence="4">The sequence shown here is derived from an EMBL/GenBank/DDBJ whole genome shotgun (WGS) entry which is preliminary data.</text>
</comment>
<dbReference type="AlphaFoldDB" id="A0A062V259"/>
<dbReference type="PANTHER" id="PTHR44757:SF2">
    <property type="entry name" value="BIOFILM ARCHITECTURE MAINTENANCE PROTEIN MBAA"/>
    <property type="match status" value="1"/>
</dbReference>
<dbReference type="InterPro" id="IPR052155">
    <property type="entry name" value="Biofilm_reg_signaling"/>
</dbReference>
<dbReference type="SUPFAM" id="SSF55781">
    <property type="entry name" value="GAF domain-like"/>
    <property type="match status" value="1"/>
</dbReference>
<keyword evidence="5" id="KW-1185">Reference proteome</keyword>
<feature type="coiled-coil region" evidence="1">
    <location>
        <begin position="15"/>
        <end position="75"/>
    </location>
</feature>
<dbReference type="PANTHER" id="PTHR44757">
    <property type="entry name" value="DIGUANYLATE CYCLASE DGCP"/>
    <property type="match status" value="1"/>
</dbReference>
<dbReference type="InterPro" id="IPR000014">
    <property type="entry name" value="PAS"/>
</dbReference>
<dbReference type="PROSITE" id="PS50113">
    <property type="entry name" value="PAC"/>
    <property type="match status" value="1"/>
</dbReference>
<dbReference type="Pfam" id="PF01590">
    <property type="entry name" value="GAF"/>
    <property type="match status" value="1"/>
</dbReference>
<dbReference type="OrthoDB" id="142517at2157"/>
<evidence type="ECO:0000259" key="2">
    <source>
        <dbReference type="PROSITE" id="PS50112"/>
    </source>
</evidence>
<dbReference type="Gene3D" id="3.30.450.20">
    <property type="entry name" value="PAS domain"/>
    <property type="match status" value="1"/>
</dbReference>
<proteinExistence type="predicted"/>
<reference evidence="4 5" key="1">
    <citation type="journal article" date="2013" name="Nature">
        <title>Anaerobic oxidation of methane coupled to nitrate reduction in a novel archaeal lineage.</title>
        <authorList>
            <person name="Haroon M.F."/>
            <person name="Hu S."/>
            <person name="Shi Y."/>
            <person name="Imelfort M."/>
            <person name="Keller J."/>
            <person name="Hugenholtz P."/>
            <person name="Yuan Z."/>
            <person name="Tyson G.W."/>
        </authorList>
    </citation>
    <scope>NUCLEOTIDE SEQUENCE [LARGE SCALE GENOMIC DNA]</scope>
    <source>
        <strain evidence="4 5">ANME-2d</strain>
    </source>
</reference>
<sequence length="410" mass="47133">MDEANVKSERSADLRRRAEEILQGKTELLKELSAQDIQSIIHELRVHQIELEMQNEELRRAQREIEESRNRYSDLYDFAPVGYFTFDANGTIIAVNLTGARKLGVERRSLIRVPFSLYVAPGSRDTFYLHLRQVFRAGSRQTCELKIVDKSRNQFDARLESLAVQDGEGKINQCRTAVIDITELKRAEEALRRAHDELDMRVRERTVELAHANEALKAEITERERAWELSKALNDINLTINSTLDFDEIMRRIVVEAGKAIGSDACNITLHKEGRWIIEYAYGLSQQVIGVSFTGEDAAVSEHVAQTKKPLVIRDIYTDDRSSRWVMKKYGIYSVLAIPLMVRGDAIGILYFDYFSVKPAFSKIEIDFTEKLSYSISLALENARLYSSLQQELSRMRDKNKKDVDESDKR</sequence>
<dbReference type="PROSITE" id="PS50112">
    <property type="entry name" value="PAS"/>
    <property type="match status" value="1"/>
</dbReference>
<dbReference type="Gene3D" id="3.30.450.40">
    <property type="match status" value="1"/>
</dbReference>
<evidence type="ECO:0000313" key="4">
    <source>
        <dbReference type="EMBL" id="KCZ73201.1"/>
    </source>
</evidence>
<dbReference type="InterPro" id="IPR003018">
    <property type="entry name" value="GAF"/>
</dbReference>
<feature type="domain" description="PAS" evidence="2">
    <location>
        <begin position="68"/>
        <end position="138"/>
    </location>
</feature>
<gene>
    <name evidence="4" type="ORF">ANME2D_00261</name>
</gene>
<name>A0A062V259_9EURY</name>
<dbReference type="InterPro" id="IPR000700">
    <property type="entry name" value="PAS-assoc_C"/>
</dbReference>
<keyword evidence="1" id="KW-0175">Coiled coil</keyword>
<dbReference type="Pfam" id="PF13426">
    <property type="entry name" value="PAS_9"/>
    <property type="match status" value="1"/>
</dbReference>
<dbReference type="InterPro" id="IPR029016">
    <property type="entry name" value="GAF-like_dom_sf"/>
</dbReference>
<evidence type="ECO:0000256" key="1">
    <source>
        <dbReference type="SAM" id="Coils"/>
    </source>
</evidence>
<evidence type="ECO:0000313" key="5">
    <source>
        <dbReference type="Proteomes" id="UP000027153"/>
    </source>
</evidence>
<organism evidence="4 5">
    <name type="scientific">Candidatus Methanoperedens nitratireducens</name>
    <dbReference type="NCBI Taxonomy" id="1392998"/>
    <lineage>
        <taxon>Archaea</taxon>
        <taxon>Methanobacteriati</taxon>
        <taxon>Methanobacteriota</taxon>
        <taxon>Stenosarchaea group</taxon>
        <taxon>Methanomicrobia</taxon>
        <taxon>Methanosarcinales</taxon>
        <taxon>ANME-2 cluster</taxon>
        <taxon>Candidatus Methanoperedentaceae</taxon>
        <taxon>Candidatus Methanoperedens</taxon>
    </lineage>
</organism>
<dbReference type="NCBIfam" id="TIGR00229">
    <property type="entry name" value="sensory_box"/>
    <property type="match status" value="1"/>
</dbReference>
<dbReference type="EMBL" id="JMIY01000001">
    <property type="protein sequence ID" value="KCZ73201.1"/>
    <property type="molecule type" value="Genomic_DNA"/>
</dbReference>
<feature type="domain" description="PAC" evidence="3">
    <location>
        <begin position="141"/>
        <end position="193"/>
    </location>
</feature>
<dbReference type="RefSeq" id="WP_052368499.1">
    <property type="nucleotide sequence ID" value="NZ_JMIY01000001.1"/>
</dbReference>
<dbReference type="InterPro" id="IPR035965">
    <property type="entry name" value="PAS-like_dom_sf"/>
</dbReference>
<dbReference type="SUPFAM" id="SSF55785">
    <property type="entry name" value="PYP-like sensor domain (PAS domain)"/>
    <property type="match status" value="1"/>
</dbReference>
<dbReference type="SMART" id="SM00065">
    <property type="entry name" value="GAF"/>
    <property type="match status" value="1"/>
</dbReference>
<protein>
    <submittedName>
        <fullName evidence="4">PAS domain S-box</fullName>
    </submittedName>
</protein>
<dbReference type="Proteomes" id="UP000027153">
    <property type="component" value="Unassembled WGS sequence"/>
</dbReference>
<evidence type="ECO:0000259" key="3">
    <source>
        <dbReference type="PROSITE" id="PS50113"/>
    </source>
</evidence>
<accession>A0A062V259</accession>